<comment type="pathway">
    <text evidence="1 9">Amino-acid biosynthesis; L-tryptophan biosynthesis; L-tryptophan from chorismate: step 2/5.</text>
</comment>
<dbReference type="Pfam" id="PF00591">
    <property type="entry name" value="Glycos_transf_3"/>
    <property type="match status" value="1"/>
</dbReference>
<feature type="binding site" evidence="9">
    <location>
        <position position="234"/>
    </location>
    <ligand>
        <name>Mg(2+)</name>
        <dbReference type="ChEBI" id="CHEBI:18420"/>
        <label>1</label>
    </ligand>
</feature>
<dbReference type="GO" id="GO:0004048">
    <property type="term" value="F:anthranilate phosphoribosyltransferase activity"/>
    <property type="evidence" value="ECO:0007669"/>
    <property type="project" value="UniProtKB-UniRule"/>
</dbReference>
<organism evidence="12 13">
    <name type="scientific">Granulicella arctica</name>
    <dbReference type="NCBI Taxonomy" id="940613"/>
    <lineage>
        <taxon>Bacteria</taxon>
        <taxon>Pseudomonadati</taxon>
        <taxon>Acidobacteriota</taxon>
        <taxon>Terriglobia</taxon>
        <taxon>Terriglobales</taxon>
        <taxon>Acidobacteriaceae</taxon>
        <taxon>Granulicella</taxon>
    </lineage>
</organism>
<dbReference type="SUPFAM" id="SSF47648">
    <property type="entry name" value="Nucleoside phosphorylase/phosphoribosyltransferase N-terminal domain"/>
    <property type="match status" value="1"/>
</dbReference>
<dbReference type="PANTHER" id="PTHR43285:SF2">
    <property type="entry name" value="ANTHRANILATE PHOSPHORIBOSYLTRANSFERASE"/>
    <property type="match status" value="1"/>
</dbReference>
<keyword evidence="3 9" id="KW-0328">Glycosyltransferase</keyword>
<evidence type="ECO:0000256" key="7">
    <source>
        <dbReference type="ARBA" id="ARBA00052328"/>
    </source>
</evidence>
<dbReference type="GO" id="GO:0000162">
    <property type="term" value="P:L-tryptophan biosynthetic process"/>
    <property type="evidence" value="ECO:0007669"/>
    <property type="project" value="UniProtKB-UniRule"/>
</dbReference>
<dbReference type="RefSeq" id="WP_179486875.1">
    <property type="nucleotide sequence ID" value="NZ_JACCCW010000001.1"/>
</dbReference>
<keyword evidence="13" id="KW-1185">Reference proteome</keyword>
<dbReference type="Pfam" id="PF02885">
    <property type="entry name" value="Glycos_trans_3N"/>
    <property type="match status" value="1"/>
</dbReference>
<evidence type="ECO:0000256" key="6">
    <source>
        <dbReference type="ARBA" id="ARBA00023141"/>
    </source>
</evidence>
<dbReference type="EMBL" id="JACCCW010000001">
    <property type="protein sequence ID" value="NYF77903.1"/>
    <property type="molecule type" value="Genomic_DNA"/>
</dbReference>
<proteinExistence type="inferred from homology"/>
<comment type="subunit">
    <text evidence="9">Homodimer.</text>
</comment>
<comment type="caution">
    <text evidence="9">Lacks conserved residue(s) required for the propagation of feature annotation.</text>
</comment>
<dbReference type="InterPro" id="IPR035902">
    <property type="entry name" value="Nuc_phospho_transferase"/>
</dbReference>
<feature type="binding site" evidence="9">
    <location>
        <position position="125"/>
    </location>
    <ligand>
        <name>5-phospho-alpha-D-ribose 1-diphosphate</name>
        <dbReference type="ChEBI" id="CHEBI:58017"/>
    </ligand>
</feature>
<evidence type="ECO:0000256" key="9">
    <source>
        <dbReference type="HAMAP-Rule" id="MF_00211"/>
    </source>
</evidence>
<feature type="binding site" evidence="9">
    <location>
        <position position="93"/>
    </location>
    <ligand>
        <name>5-phospho-alpha-D-ribose 1-diphosphate</name>
        <dbReference type="ChEBI" id="CHEBI:58017"/>
    </ligand>
</feature>
<feature type="binding site" evidence="9">
    <location>
        <position position="85"/>
    </location>
    <ligand>
        <name>5-phospho-alpha-D-ribose 1-diphosphate</name>
        <dbReference type="ChEBI" id="CHEBI:58017"/>
    </ligand>
</feature>
<feature type="binding site" evidence="9">
    <location>
        <position position="97"/>
    </location>
    <ligand>
        <name>Mg(2+)</name>
        <dbReference type="ChEBI" id="CHEBI:18420"/>
        <label>1</label>
    </ligand>
</feature>
<dbReference type="EC" id="2.4.2.18" evidence="9"/>
<sequence length="342" mass="35327">MSLQRQLKRIIELHETLNRAEAAQLLDMILRGEASELELAALLAALATRGETPAEIAGFVDAMRAAATTLPLRDEERDLLVDTCGTGADLSGSFNISTAAALVAAAAGASVAKHGNRAVTSQCGSADVLEALGIPVGLTPDEGAAALRRYRFAFLHAPSLHPAMKAVMPVRRALGVRTAFHIVGPLSNPAGARAQVMGVYAPHLVLRAAEAMALLEVRHAFVVHGDTGAGGLDELSISGPSQIAEVRKSTITLNTITPEQFGLRRAPIEALRGGDAVTNAAILRAIFAGEGGPRRDIVLLNAAAVLVAADLVHDLPAGLKLAAATIDNGAVTTLIAELASGQ</sequence>
<dbReference type="Proteomes" id="UP000589520">
    <property type="component" value="Unassembled WGS sequence"/>
</dbReference>
<feature type="binding site" evidence="9">
    <location>
        <begin position="113"/>
        <end position="121"/>
    </location>
    <ligand>
        <name>5-phospho-alpha-D-ribose 1-diphosphate</name>
        <dbReference type="ChEBI" id="CHEBI:58017"/>
    </ligand>
</feature>
<dbReference type="NCBIfam" id="TIGR01245">
    <property type="entry name" value="trpD"/>
    <property type="match status" value="1"/>
</dbReference>
<keyword evidence="9" id="KW-0460">Magnesium</keyword>
<dbReference type="HAMAP" id="MF_00211">
    <property type="entry name" value="TrpD"/>
    <property type="match status" value="1"/>
</dbReference>
<dbReference type="FunFam" id="3.40.1030.10:FF:000002">
    <property type="entry name" value="Anthranilate phosphoribosyltransferase"/>
    <property type="match status" value="1"/>
</dbReference>
<feature type="binding site" evidence="9">
    <location>
        <position position="85"/>
    </location>
    <ligand>
        <name>anthranilate</name>
        <dbReference type="ChEBI" id="CHEBI:16567"/>
        <label>1</label>
    </ligand>
</feature>
<feature type="binding site" evidence="9">
    <location>
        <begin position="95"/>
        <end position="98"/>
    </location>
    <ligand>
        <name>5-phospho-alpha-D-ribose 1-diphosphate</name>
        <dbReference type="ChEBI" id="CHEBI:58017"/>
    </ligand>
</feature>
<evidence type="ECO:0000256" key="3">
    <source>
        <dbReference type="ARBA" id="ARBA00022676"/>
    </source>
</evidence>
<dbReference type="InterPro" id="IPR017459">
    <property type="entry name" value="Glycosyl_Trfase_fam3_N_dom"/>
</dbReference>
<evidence type="ECO:0000256" key="4">
    <source>
        <dbReference type="ARBA" id="ARBA00022679"/>
    </source>
</evidence>
<reference evidence="12 13" key="1">
    <citation type="submission" date="2020-07" db="EMBL/GenBank/DDBJ databases">
        <title>Genomic Encyclopedia of Type Strains, Phase IV (KMG-V): Genome sequencing to study the core and pangenomes of soil and plant-associated prokaryotes.</title>
        <authorList>
            <person name="Whitman W."/>
        </authorList>
    </citation>
    <scope>NUCLEOTIDE SEQUENCE [LARGE SCALE GENOMIC DNA]</scope>
    <source>
        <strain evidence="12 13">X4EP2</strain>
    </source>
</reference>
<feature type="binding site" evidence="9">
    <location>
        <position position="234"/>
    </location>
    <ligand>
        <name>Mg(2+)</name>
        <dbReference type="ChEBI" id="CHEBI:18420"/>
        <label>2</label>
    </ligand>
</feature>
<dbReference type="Gene3D" id="1.20.970.10">
    <property type="entry name" value="Transferase, Pyrimidine Nucleoside Phosphorylase, Chain C"/>
    <property type="match status" value="1"/>
</dbReference>
<evidence type="ECO:0000259" key="11">
    <source>
        <dbReference type="Pfam" id="PF02885"/>
    </source>
</evidence>
<feature type="domain" description="Glycosyl transferase family 3" evidence="10">
    <location>
        <begin position="79"/>
        <end position="330"/>
    </location>
</feature>
<dbReference type="InterPro" id="IPR005940">
    <property type="entry name" value="Anthranilate_Pribosyl_Tfrase"/>
</dbReference>
<comment type="similarity">
    <text evidence="8">In the C-terminal section; belongs to the anthranilate phosphoribosyltransferase family.</text>
</comment>
<name>A0A7Y9PDF8_9BACT</name>
<keyword evidence="6 9" id="KW-0057">Aromatic amino acid biosynthesis</keyword>
<evidence type="ECO:0000259" key="10">
    <source>
        <dbReference type="Pfam" id="PF00591"/>
    </source>
</evidence>
<comment type="catalytic activity">
    <reaction evidence="7 9">
        <text>N-(5-phospho-beta-D-ribosyl)anthranilate + diphosphate = 5-phospho-alpha-D-ribose 1-diphosphate + anthranilate</text>
        <dbReference type="Rhea" id="RHEA:11768"/>
        <dbReference type="ChEBI" id="CHEBI:16567"/>
        <dbReference type="ChEBI" id="CHEBI:18277"/>
        <dbReference type="ChEBI" id="CHEBI:33019"/>
        <dbReference type="ChEBI" id="CHEBI:58017"/>
        <dbReference type="EC" id="2.4.2.18"/>
    </reaction>
</comment>
<dbReference type="SUPFAM" id="SSF52418">
    <property type="entry name" value="Nucleoside phosphorylase/phosphoribosyltransferase catalytic domain"/>
    <property type="match status" value="1"/>
</dbReference>
<keyword evidence="4 9" id="KW-0808">Transferase</keyword>
<dbReference type="GO" id="GO:0000287">
    <property type="term" value="F:magnesium ion binding"/>
    <property type="evidence" value="ECO:0007669"/>
    <property type="project" value="UniProtKB-UniRule"/>
</dbReference>
<comment type="caution">
    <text evidence="12">The sequence shown here is derived from an EMBL/GenBank/DDBJ whole genome shotgun (WGS) entry which is preliminary data.</text>
</comment>
<feature type="binding site" evidence="9">
    <location>
        <position position="171"/>
    </location>
    <ligand>
        <name>anthranilate</name>
        <dbReference type="ChEBI" id="CHEBI:16567"/>
        <label>2</label>
    </ligand>
</feature>
<dbReference type="Gene3D" id="3.40.1030.10">
    <property type="entry name" value="Nucleoside phosphorylase/phosphoribosyltransferase catalytic domain"/>
    <property type="match status" value="1"/>
</dbReference>
<comment type="similarity">
    <text evidence="9">Belongs to the anthranilate phosphoribosyltransferase family.</text>
</comment>
<evidence type="ECO:0000256" key="8">
    <source>
        <dbReference type="ARBA" id="ARBA00061188"/>
    </source>
</evidence>
<protein>
    <recommendedName>
        <fullName evidence="9">Anthranilate phosphoribosyltransferase</fullName>
        <ecNumber evidence="9">2.4.2.18</ecNumber>
    </recommendedName>
</protein>
<evidence type="ECO:0000256" key="1">
    <source>
        <dbReference type="ARBA" id="ARBA00004907"/>
    </source>
</evidence>
<feature type="binding site" evidence="9">
    <location>
        <position position="233"/>
    </location>
    <ligand>
        <name>Mg(2+)</name>
        <dbReference type="ChEBI" id="CHEBI:18420"/>
        <label>2</label>
    </ligand>
</feature>
<comment type="cofactor">
    <cofactor evidence="9">
        <name>Mg(2+)</name>
        <dbReference type="ChEBI" id="CHEBI:18420"/>
    </cofactor>
    <text evidence="9">Binds 2 magnesium ions per monomer.</text>
</comment>
<accession>A0A7Y9PDF8</accession>
<evidence type="ECO:0000256" key="2">
    <source>
        <dbReference type="ARBA" id="ARBA00022605"/>
    </source>
</evidence>
<keyword evidence="2 9" id="KW-0028">Amino-acid biosynthesis</keyword>
<dbReference type="UniPathway" id="UPA00035">
    <property type="reaction ID" value="UER00041"/>
</dbReference>
<feature type="domain" description="Glycosyl transferase family 3 N-terminal" evidence="11">
    <location>
        <begin position="8"/>
        <end position="67"/>
    </location>
</feature>
<dbReference type="InterPro" id="IPR000312">
    <property type="entry name" value="Glycosyl_Trfase_fam3"/>
</dbReference>
<keyword evidence="9" id="KW-0479">Metal-binding</keyword>
<evidence type="ECO:0000256" key="5">
    <source>
        <dbReference type="ARBA" id="ARBA00022822"/>
    </source>
</evidence>
<dbReference type="InterPro" id="IPR036320">
    <property type="entry name" value="Glycosyl_Trfase_fam3_N_dom_sf"/>
</dbReference>
<comment type="function">
    <text evidence="9">Catalyzes the transfer of the phosphoribosyl group of 5-phosphorylribose-1-pyrophosphate (PRPP) to anthranilate to yield N-(5'-phosphoribosyl)-anthranilate (PRA).</text>
</comment>
<dbReference type="AlphaFoldDB" id="A0A7Y9PDF8"/>
<feature type="binding site" evidence="9">
    <location>
        <position position="116"/>
    </location>
    <ligand>
        <name>anthranilate</name>
        <dbReference type="ChEBI" id="CHEBI:16567"/>
        <label>1</label>
    </ligand>
</feature>
<evidence type="ECO:0000313" key="13">
    <source>
        <dbReference type="Proteomes" id="UP000589520"/>
    </source>
</evidence>
<keyword evidence="5 9" id="KW-0822">Tryptophan biosynthesis</keyword>
<dbReference type="PANTHER" id="PTHR43285">
    <property type="entry name" value="ANTHRANILATE PHOSPHORIBOSYLTRANSFERASE"/>
    <property type="match status" value="1"/>
</dbReference>
<dbReference type="GO" id="GO:0005829">
    <property type="term" value="C:cytosol"/>
    <property type="evidence" value="ECO:0007669"/>
    <property type="project" value="TreeGrafter"/>
</dbReference>
<gene>
    <name evidence="9" type="primary">trpD</name>
    <name evidence="12" type="ORF">HDF17_000190</name>
</gene>
<evidence type="ECO:0000313" key="12">
    <source>
        <dbReference type="EMBL" id="NYF77903.1"/>
    </source>
</evidence>